<dbReference type="InterPro" id="IPR050491">
    <property type="entry name" value="AmpC-like"/>
</dbReference>
<evidence type="ECO:0000256" key="2">
    <source>
        <dbReference type="SAM" id="SignalP"/>
    </source>
</evidence>
<dbReference type="AlphaFoldDB" id="A0A0T6LQ81"/>
<evidence type="ECO:0000313" key="5">
    <source>
        <dbReference type="Proteomes" id="UP000050867"/>
    </source>
</evidence>
<feature type="domain" description="Beta-lactamase-related" evidence="3">
    <location>
        <begin position="68"/>
        <end position="410"/>
    </location>
</feature>
<keyword evidence="5" id="KW-1185">Reference proteome</keyword>
<feature type="region of interest" description="Disordered" evidence="1">
    <location>
        <begin position="40"/>
        <end position="62"/>
    </location>
</feature>
<protein>
    <submittedName>
        <fullName evidence="4">Serine hydrolase</fullName>
    </submittedName>
</protein>
<gene>
    <name evidence="4" type="ORF">AQ490_26140</name>
</gene>
<dbReference type="PANTHER" id="PTHR46825">
    <property type="entry name" value="D-ALANYL-D-ALANINE-CARBOXYPEPTIDASE/ENDOPEPTIDASE AMPH"/>
    <property type="match status" value="1"/>
</dbReference>
<dbReference type="InterPro" id="IPR012338">
    <property type="entry name" value="Beta-lactam/transpept-like"/>
</dbReference>
<dbReference type="PANTHER" id="PTHR46825:SF7">
    <property type="entry name" value="D-ALANYL-D-ALANINE CARBOXYPEPTIDASE"/>
    <property type="match status" value="1"/>
</dbReference>
<accession>A0A0T6LQ81</accession>
<dbReference type="RefSeq" id="WP_018384920.1">
    <property type="nucleotide sequence ID" value="NZ_LLZU01000028.1"/>
</dbReference>
<feature type="region of interest" description="Disordered" evidence="1">
    <location>
        <begin position="1"/>
        <end position="22"/>
    </location>
</feature>
<feature type="signal peptide" evidence="2">
    <location>
        <begin position="1"/>
        <end position="39"/>
    </location>
</feature>
<reference evidence="4 5" key="1">
    <citation type="submission" date="2015-10" db="EMBL/GenBank/DDBJ databases">
        <title>Draft genome sequence of pyrrolomycin-producing Streptomyces vitaminophilus.</title>
        <authorList>
            <person name="Graham D.E."/>
            <person name="Mahan K.M."/>
            <person name="Klingeman D.M."/>
            <person name="Hettich R.L."/>
            <person name="Parry R.J."/>
        </authorList>
    </citation>
    <scope>NUCLEOTIDE SEQUENCE [LARGE SCALE GENOMIC DNA]</scope>
    <source>
        <strain evidence="4 5">ATCC 31673</strain>
    </source>
</reference>
<proteinExistence type="predicted"/>
<evidence type="ECO:0000259" key="3">
    <source>
        <dbReference type="Pfam" id="PF00144"/>
    </source>
</evidence>
<dbReference type="InterPro" id="IPR001466">
    <property type="entry name" value="Beta-lactam-related"/>
</dbReference>
<dbReference type="Proteomes" id="UP000050867">
    <property type="component" value="Unassembled WGS sequence"/>
</dbReference>
<dbReference type="GO" id="GO:0016787">
    <property type="term" value="F:hydrolase activity"/>
    <property type="evidence" value="ECO:0007669"/>
    <property type="project" value="UniProtKB-KW"/>
</dbReference>
<evidence type="ECO:0000313" key="4">
    <source>
        <dbReference type="EMBL" id="KRV48148.1"/>
    </source>
</evidence>
<feature type="compositionally biased region" description="Basic residues" evidence="1">
    <location>
        <begin position="12"/>
        <end position="22"/>
    </location>
</feature>
<keyword evidence="4" id="KW-0378">Hydrolase</keyword>
<keyword evidence="2" id="KW-0732">Signal</keyword>
<dbReference type="OrthoDB" id="5177574at2"/>
<name>A0A0T6LQ81_WENVI</name>
<dbReference type="EMBL" id="LLZU01000028">
    <property type="protein sequence ID" value="KRV48148.1"/>
    <property type="molecule type" value="Genomic_DNA"/>
</dbReference>
<feature type="chain" id="PRO_5038988401" evidence="2">
    <location>
        <begin position="40"/>
        <end position="428"/>
    </location>
</feature>
<dbReference type="Gene3D" id="3.40.710.10">
    <property type="entry name" value="DD-peptidase/beta-lactamase superfamily"/>
    <property type="match status" value="1"/>
</dbReference>
<sequence>MNEKRSRVPVRPARHVRGRRGPRAAAAALLATAALASSAAAVQAEPRDAPGGAARHADPDGLDRRQLQQAVERTLRDAGFVSVSVEVRDGRRRVHASAGQAELGTGRAVPRNATLRTASSTKAFVATVVLQLVGEGELSLDDTVEEWLPGVVAGNGNDGSRITVRHLLQHTSGIHNHDATGEAETSAEAFERHRFDHVDPEQIVAGAVAHQPDFPPADPDDPEPRWSYSNPNYVLAGLIIQRVTGNTWEEEVESRIIEPLGLTGTYAPGDEPTLPEPHAHTYQRFPGSLSWTDTTTRNMSWAGAAGALVTTQHDLDRFFTALVSGRLLDREQLAEMRRVVPVPEDFQVAFPGLRYGLGLMEEPLTCGGVRWGHGGDLAGGTVRVGVTDDGRRSVVLSASGKTGEDEQLLAAEAAMRRLVDTALCEGLR</sequence>
<organism evidence="4 5">
    <name type="scientific">Wenjunlia vitaminophila</name>
    <name type="common">Streptomyces vitaminophilus</name>
    <dbReference type="NCBI Taxonomy" id="76728"/>
    <lineage>
        <taxon>Bacteria</taxon>
        <taxon>Bacillati</taxon>
        <taxon>Actinomycetota</taxon>
        <taxon>Actinomycetes</taxon>
        <taxon>Kitasatosporales</taxon>
        <taxon>Streptomycetaceae</taxon>
        <taxon>Wenjunlia</taxon>
    </lineage>
</organism>
<dbReference type="STRING" id="76728.AQ490_26140"/>
<dbReference type="SUPFAM" id="SSF56601">
    <property type="entry name" value="beta-lactamase/transpeptidase-like"/>
    <property type="match status" value="1"/>
</dbReference>
<evidence type="ECO:0000256" key="1">
    <source>
        <dbReference type="SAM" id="MobiDB-lite"/>
    </source>
</evidence>
<comment type="caution">
    <text evidence="4">The sequence shown here is derived from an EMBL/GenBank/DDBJ whole genome shotgun (WGS) entry which is preliminary data.</text>
</comment>
<dbReference type="Pfam" id="PF00144">
    <property type="entry name" value="Beta-lactamase"/>
    <property type="match status" value="1"/>
</dbReference>
<dbReference type="eggNOG" id="COG1680">
    <property type="taxonomic scope" value="Bacteria"/>
</dbReference>